<evidence type="ECO:0000259" key="8">
    <source>
        <dbReference type="SMART" id="SM00986"/>
    </source>
</evidence>
<dbReference type="RefSeq" id="WP_109250093.1">
    <property type="nucleotide sequence ID" value="NZ_QCXQ01000002.1"/>
</dbReference>
<dbReference type="SMART" id="SM00987">
    <property type="entry name" value="UreE_C"/>
    <property type="match status" value="1"/>
</dbReference>
<evidence type="ECO:0000256" key="6">
    <source>
        <dbReference type="ARBA" id="ARBA00023014"/>
    </source>
</evidence>
<dbReference type="Proteomes" id="UP000245080">
    <property type="component" value="Unassembled WGS sequence"/>
</dbReference>
<evidence type="ECO:0000256" key="1">
    <source>
        <dbReference type="ARBA" id="ARBA00022485"/>
    </source>
</evidence>
<dbReference type="CDD" id="cd10030">
    <property type="entry name" value="UDG-F4_TTUDGA_SPO1dp_like"/>
    <property type="match status" value="1"/>
</dbReference>
<evidence type="ECO:0000256" key="4">
    <source>
        <dbReference type="ARBA" id="ARBA00022801"/>
    </source>
</evidence>
<proteinExistence type="predicted"/>
<dbReference type="GO" id="GO:0006281">
    <property type="term" value="P:DNA repair"/>
    <property type="evidence" value="ECO:0007669"/>
    <property type="project" value="UniProtKB-KW"/>
</dbReference>
<name>A0A2V1N193_9LACO</name>
<evidence type="ECO:0000313" key="9">
    <source>
        <dbReference type="EMBL" id="PWG00146.1"/>
    </source>
</evidence>
<keyword evidence="1" id="KW-0004">4Fe-4S</keyword>
<organism evidence="9 10">
    <name type="scientific">Levilactobacillus bambusae</name>
    <dbReference type="NCBI Taxonomy" id="2024736"/>
    <lineage>
        <taxon>Bacteria</taxon>
        <taxon>Bacillati</taxon>
        <taxon>Bacillota</taxon>
        <taxon>Bacilli</taxon>
        <taxon>Lactobacillales</taxon>
        <taxon>Lactobacillaceae</taxon>
        <taxon>Levilactobacillus</taxon>
    </lineage>
</organism>
<dbReference type="EMBL" id="QCXQ01000002">
    <property type="protein sequence ID" value="PWG00146.1"/>
    <property type="molecule type" value="Genomic_DNA"/>
</dbReference>
<keyword evidence="4" id="KW-0378">Hydrolase</keyword>
<dbReference type="OrthoDB" id="5290748at2"/>
<dbReference type="GO" id="GO:0046872">
    <property type="term" value="F:metal ion binding"/>
    <property type="evidence" value="ECO:0007669"/>
    <property type="project" value="UniProtKB-KW"/>
</dbReference>
<sequence length="211" mass="23940">MEKVATILTPELITQAKQLTAQNPKLEGFVAGEGSLTPKFVLVSEAPGRTEIKLGHPFQGPAGKELNEWCQQLGVSRDEIYIAAAVKSRPFNEKKGFKRDRKPTPAEIEAFAPFFDFEIAHLDCDLLVPMGNTGLERLLGRGQKIGEVHGQFLHHAILEWDVKHQQWHFSDREYTIFPTYHPSYSKRFKKMRPVVDADLKKLRAYLSGEPD</sequence>
<dbReference type="AlphaFoldDB" id="A0A2V1N193"/>
<dbReference type="GO" id="GO:0097506">
    <property type="term" value="F:deaminated base DNA N-glycosylase activity"/>
    <property type="evidence" value="ECO:0007669"/>
    <property type="project" value="UniProtKB-ARBA"/>
</dbReference>
<keyword evidence="10" id="KW-1185">Reference proteome</keyword>
<dbReference type="SUPFAM" id="SSF52141">
    <property type="entry name" value="Uracil-DNA glycosylase-like"/>
    <property type="match status" value="1"/>
</dbReference>
<keyword evidence="5" id="KW-0408">Iron</keyword>
<dbReference type="PANTHER" id="PTHR33693:SF1">
    <property type="entry name" value="TYPE-4 URACIL-DNA GLYCOSYLASE"/>
    <property type="match status" value="1"/>
</dbReference>
<gene>
    <name evidence="9" type="ORF">DCM90_04220</name>
</gene>
<comment type="caution">
    <text evidence="9">The sequence shown here is derived from an EMBL/GenBank/DDBJ whole genome shotgun (WGS) entry which is preliminary data.</text>
</comment>
<evidence type="ECO:0000256" key="5">
    <source>
        <dbReference type="ARBA" id="ARBA00023004"/>
    </source>
</evidence>
<evidence type="ECO:0000256" key="3">
    <source>
        <dbReference type="ARBA" id="ARBA00022763"/>
    </source>
</evidence>
<protein>
    <submittedName>
        <fullName evidence="9">Uracil-DNA glycosylase</fullName>
    </submittedName>
</protein>
<dbReference type="GO" id="GO:0051539">
    <property type="term" value="F:4 iron, 4 sulfur cluster binding"/>
    <property type="evidence" value="ECO:0007669"/>
    <property type="project" value="UniProtKB-KW"/>
</dbReference>
<evidence type="ECO:0000256" key="7">
    <source>
        <dbReference type="ARBA" id="ARBA00023204"/>
    </source>
</evidence>
<reference evidence="9 10" key="1">
    <citation type="journal article" date="2018" name="Int. J. Syst. Evol. Microbiol.">
        <title>Lactobacillus bambusae sp. nov., isolated from a traditional fermented Ma-bamboo shoots of Taiwan.</title>
        <authorList>
            <person name="Wang L.-T."/>
        </authorList>
    </citation>
    <scope>NUCLEOTIDE SEQUENCE [LARGE SCALE GENOMIC DNA]</scope>
    <source>
        <strain evidence="9 10">BS-W1</strain>
    </source>
</reference>
<dbReference type="Pfam" id="PF03167">
    <property type="entry name" value="UDG"/>
    <property type="match status" value="1"/>
</dbReference>
<keyword evidence="6" id="KW-0411">Iron-sulfur</keyword>
<evidence type="ECO:0000313" key="10">
    <source>
        <dbReference type="Proteomes" id="UP000245080"/>
    </source>
</evidence>
<dbReference type="InterPro" id="IPR005122">
    <property type="entry name" value="Uracil-DNA_glycosylase-like"/>
</dbReference>
<accession>A0A2V1N193</accession>
<dbReference type="SMART" id="SM00986">
    <property type="entry name" value="UDG"/>
    <property type="match status" value="1"/>
</dbReference>
<dbReference type="InterPro" id="IPR051536">
    <property type="entry name" value="UDG_Type-4/5"/>
</dbReference>
<keyword evidence="3" id="KW-0227">DNA damage</keyword>
<keyword evidence="7" id="KW-0234">DNA repair</keyword>
<feature type="domain" description="Uracil-DNA glycosylase-like" evidence="8">
    <location>
        <begin position="31"/>
        <end position="200"/>
    </location>
</feature>
<keyword evidence="2" id="KW-0479">Metal-binding</keyword>
<dbReference type="Gene3D" id="3.40.470.10">
    <property type="entry name" value="Uracil-DNA glycosylase-like domain"/>
    <property type="match status" value="1"/>
</dbReference>
<dbReference type="InterPro" id="IPR036895">
    <property type="entry name" value="Uracil-DNA_glycosylase-like_sf"/>
</dbReference>
<evidence type="ECO:0000256" key="2">
    <source>
        <dbReference type="ARBA" id="ARBA00022723"/>
    </source>
</evidence>
<dbReference type="PANTHER" id="PTHR33693">
    <property type="entry name" value="TYPE-5 URACIL-DNA GLYCOSYLASE"/>
    <property type="match status" value="1"/>
</dbReference>